<evidence type="ECO:0000313" key="3">
    <source>
        <dbReference type="Proteomes" id="UP001179952"/>
    </source>
</evidence>
<accession>A0AAV9A2M3</accession>
<protein>
    <submittedName>
        <fullName evidence="2">Uncharacterized protein</fullName>
    </submittedName>
</protein>
<comment type="caution">
    <text evidence="2">The sequence shown here is derived from an EMBL/GenBank/DDBJ whole genome shotgun (WGS) entry which is preliminary data.</text>
</comment>
<sequence length="146" mass="15490">MQNVQNPPTTSTTPSENNQKKKLCLARRIIRAAQIPSDGGDGGSLDQVGETEGSHLQGGGGVEELSKSLANYTADLSVKFVKERGDLHGRLLGRFPHQVSQVPIPPGQVYAINDTISAAGAVPNLPGVVGEDRDLGNIKEQWVPEV</sequence>
<dbReference type="Proteomes" id="UP001179952">
    <property type="component" value="Unassembled WGS sequence"/>
</dbReference>
<evidence type="ECO:0000256" key="1">
    <source>
        <dbReference type="SAM" id="MobiDB-lite"/>
    </source>
</evidence>
<organism evidence="2 3">
    <name type="scientific">Acorus gramineus</name>
    <name type="common">Dwarf sweet flag</name>
    <dbReference type="NCBI Taxonomy" id="55184"/>
    <lineage>
        <taxon>Eukaryota</taxon>
        <taxon>Viridiplantae</taxon>
        <taxon>Streptophyta</taxon>
        <taxon>Embryophyta</taxon>
        <taxon>Tracheophyta</taxon>
        <taxon>Spermatophyta</taxon>
        <taxon>Magnoliopsida</taxon>
        <taxon>Liliopsida</taxon>
        <taxon>Acoraceae</taxon>
        <taxon>Acorus</taxon>
    </lineage>
</organism>
<feature type="region of interest" description="Disordered" evidence="1">
    <location>
        <begin position="34"/>
        <end position="62"/>
    </location>
</feature>
<keyword evidence="3" id="KW-1185">Reference proteome</keyword>
<feature type="region of interest" description="Disordered" evidence="1">
    <location>
        <begin position="1"/>
        <end position="22"/>
    </location>
</feature>
<evidence type="ECO:0000313" key="2">
    <source>
        <dbReference type="EMBL" id="KAK1258396.1"/>
    </source>
</evidence>
<reference evidence="2" key="2">
    <citation type="submission" date="2023-06" db="EMBL/GenBank/DDBJ databases">
        <authorList>
            <person name="Ma L."/>
            <person name="Liu K.-W."/>
            <person name="Li Z."/>
            <person name="Hsiao Y.-Y."/>
            <person name="Qi Y."/>
            <person name="Fu T."/>
            <person name="Tang G."/>
            <person name="Zhang D."/>
            <person name="Sun W.-H."/>
            <person name="Liu D.-K."/>
            <person name="Li Y."/>
            <person name="Chen G.-Z."/>
            <person name="Liu X.-D."/>
            <person name="Liao X.-Y."/>
            <person name="Jiang Y.-T."/>
            <person name="Yu X."/>
            <person name="Hao Y."/>
            <person name="Huang J."/>
            <person name="Zhao X.-W."/>
            <person name="Ke S."/>
            <person name="Chen Y.-Y."/>
            <person name="Wu W.-L."/>
            <person name="Hsu J.-L."/>
            <person name="Lin Y.-F."/>
            <person name="Huang M.-D."/>
            <person name="Li C.-Y."/>
            <person name="Huang L."/>
            <person name="Wang Z.-W."/>
            <person name="Zhao X."/>
            <person name="Zhong W.-Y."/>
            <person name="Peng D.-H."/>
            <person name="Ahmad S."/>
            <person name="Lan S."/>
            <person name="Zhang J.-S."/>
            <person name="Tsai W.-C."/>
            <person name="Van De Peer Y."/>
            <person name="Liu Z.-J."/>
        </authorList>
    </citation>
    <scope>NUCLEOTIDE SEQUENCE</scope>
    <source>
        <strain evidence="2">SCP</strain>
        <tissue evidence="2">Leaves</tissue>
    </source>
</reference>
<proteinExistence type="predicted"/>
<gene>
    <name evidence="2" type="ORF">QJS04_geneDACA006997</name>
</gene>
<dbReference type="EMBL" id="JAUJYN010000018">
    <property type="protein sequence ID" value="KAK1258396.1"/>
    <property type="molecule type" value="Genomic_DNA"/>
</dbReference>
<reference evidence="2" key="1">
    <citation type="journal article" date="2023" name="Nat. Commun.">
        <title>Diploid and tetraploid genomes of Acorus and the evolution of monocots.</title>
        <authorList>
            <person name="Ma L."/>
            <person name="Liu K.W."/>
            <person name="Li Z."/>
            <person name="Hsiao Y.Y."/>
            <person name="Qi Y."/>
            <person name="Fu T."/>
            <person name="Tang G.D."/>
            <person name="Zhang D."/>
            <person name="Sun W.H."/>
            <person name="Liu D.K."/>
            <person name="Li Y."/>
            <person name="Chen G.Z."/>
            <person name="Liu X.D."/>
            <person name="Liao X.Y."/>
            <person name="Jiang Y.T."/>
            <person name="Yu X."/>
            <person name="Hao Y."/>
            <person name="Huang J."/>
            <person name="Zhao X.W."/>
            <person name="Ke S."/>
            <person name="Chen Y.Y."/>
            <person name="Wu W.L."/>
            <person name="Hsu J.L."/>
            <person name="Lin Y.F."/>
            <person name="Huang M.D."/>
            <person name="Li C.Y."/>
            <person name="Huang L."/>
            <person name="Wang Z.W."/>
            <person name="Zhao X."/>
            <person name="Zhong W.Y."/>
            <person name="Peng D.H."/>
            <person name="Ahmad S."/>
            <person name="Lan S."/>
            <person name="Zhang J.S."/>
            <person name="Tsai W.C."/>
            <person name="Van de Peer Y."/>
            <person name="Liu Z.J."/>
        </authorList>
    </citation>
    <scope>NUCLEOTIDE SEQUENCE</scope>
    <source>
        <strain evidence="2">SCP</strain>
    </source>
</reference>
<dbReference type="AlphaFoldDB" id="A0AAV9A2M3"/>
<name>A0AAV9A2M3_ACOGR</name>